<evidence type="ECO:0000256" key="4">
    <source>
        <dbReference type="ARBA" id="ARBA00023237"/>
    </source>
</evidence>
<comment type="similarity">
    <text evidence="5">Belongs to the Omp25/RopB family.</text>
</comment>
<name>A0ABR6L7X3_9HYPH</name>
<keyword evidence="2 6" id="KW-0732">Signal</keyword>
<organism evidence="8 9">
    <name type="scientific">Aminobacter niigataensis</name>
    <dbReference type="NCBI Taxonomy" id="83265"/>
    <lineage>
        <taxon>Bacteria</taxon>
        <taxon>Pseudomonadati</taxon>
        <taxon>Pseudomonadota</taxon>
        <taxon>Alphaproteobacteria</taxon>
        <taxon>Hyphomicrobiales</taxon>
        <taxon>Phyllobacteriaceae</taxon>
        <taxon>Aminobacter</taxon>
    </lineage>
</organism>
<dbReference type="InterPro" id="IPR051692">
    <property type="entry name" value="OMP-like"/>
</dbReference>
<reference evidence="8 9" key="1">
    <citation type="submission" date="2020-08" db="EMBL/GenBank/DDBJ databases">
        <title>Genomic Encyclopedia of Type Strains, Phase IV (KMG-IV): sequencing the most valuable type-strain genomes for metagenomic binning, comparative biology and taxonomic classification.</title>
        <authorList>
            <person name="Goeker M."/>
        </authorList>
    </citation>
    <scope>NUCLEOTIDE SEQUENCE [LARGE SCALE GENOMIC DNA]</scope>
    <source>
        <strain evidence="8 9">DSM 7050</strain>
    </source>
</reference>
<dbReference type="InterPro" id="IPR011250">
    <property type="entry name" value="OMP/PagP_B-barrel"/>
</dbReference>
<gene>
    <name evidence="8" type="ORF">GGQ99_004691</name>
</gene>
<evidence type="ECO:0000256" key="5">
    <source>
        <dbReference type="ARBA" id="ARBA00038306"/>
    </source>
</evidence>
<evidence type="ECO:0000313" key="8">
    <source>
        <dbReference type="EMBL" id="MBB4652907.1"/>
    </source>
</evidence>
<feature type="chain" id="PRO_5045440064" evidence="6">
    <location>
        <begin position="24"/>
        <end position="258"/>
    </location>
</feature>
<evidence type="ECO:0000256" key="1">
    <source>
        <dbReference type="ARBA" id="ARBA00004442"/>
    </source>
</evidence>
<dbReference type="Pfam" id="PF13505">
    <property type="entry name" value="OMP_b-brl"/>
    <property type="match status" value="1"/>
</dbReference>
<dbReference type="InterPro" id="IPR027385">
    <property type="entry name" value="Beta-barrel_OMP"/>
</dbReference>
<dbReference type="SUPFAM" id="SSF56925">
    <property type="entry name" value="OMPA-like"/>
    <property type="match status" value="1"/>
</dbReference>
<dbReference type="Gene3D" id="2.40.160.20">
    <property type="match status" value="1"/>
</dbReference>
<accession>A0ABR6L7X3</accession>
<feature type="domain" description="Outer membrane protein beta-barrel" evidence="7">
    <location>
        <begin position="29"/>
        <end position="242"/>
    </location>
</feature>
<proteinExistence type="inferred from homology"/>
<keyword evidence="9" id="KW-1185">Reference proteome</keyword>
<comment type="subcellular location">
    <subcellularLocation>
        <location evidence="1">Cell outer membrane</location>
    </subcellularLocation>
</comment>
<evidence type="ECO:0000256" key="2">
    <source>
        <dbReference type="ARBA" id="ARBA00022729"/>
    </source>
</evidence>
<evidence type="ECO:0000313" key="9">
    <source>
        <dbReference type="Proteomes" id="UP000539538"/>
    </source>
</evidence>
<evidence type="ECO:0000256" key="6">
    <source>
        <dbReference type="SAM" id="SignalP"/>
    </source>
</evidence>
<dbReference type="PANTHER" id="PTHR34001">
    <property type="entry name" value="BLL7405 PROTEIN"/>
    <property type="match status" value="1"/>
</dbReference>
<evidence type="ECO:0000259" key="7">
    <source>
        <dbReference type="Pfam" id="PF13505"/>
    </source>
</evidence>
<evidence type="ECO:0000256" key="3">
    <source>
        <dbReference type="ARBA" id="ARBA00023136"/>
    </source>
</evidence>
<dbReference type="PANTHER" id="PTHR34001:SF3">
    <property type="entry name" value="BLL7405 PROTEIN"/>
    <property type="match status" value="1"/>
</dbReference>
<comment type="caution">
    <text evidence="8">The sequence shown here is derived from an EMBL/GenBank/DDBJ whole genome shotgun (WGS) entry which is preliminary data.</text>
</comment>
<dbReference type="EMBL" id="JACHOT010000009">
    <property type="protein sequence ID" value="MBB4652907.1"/>
    <property type="molecule type" value="Genomic_DNA"/>
</dbReference>
<sequence length="258" mass="28186">MRKMHKLVLAATILVGSVAIASAADPRVAQPAAPFDWTGFYAGGHAGVGWGDADYTFANDEGINFPSENYFNWEAGDTFSHRMGGGLLGVHAGYNQQHENLVLGLEGSLSLANVGRSGIHSPFNWNDTRQDTISTRLDWLGMLTPRVGYASDRWLVFAKGGLAYGQVRSRIDAYSDVGRFDVTKTFSRPGWTIGAGVNYAWTNNIILGLDYNYVDLGSFTVSSFARDSETGEIDTRGSTHNVDTAFHAIMARVSWQFN</sequence>
<feature type="signal peptide" evidence="6">
    <location>
        <begin position="1"/>
        <end position="23"/>
    </location>
</feature>
<keyword evidence="3" id="KW-0472">Membrane</keyword>
<keyword evidence="4" id="KW-0998">Cell outer membrane</keyword>
<dbReference type="Proteomes" id="UP000539538">
    <property type="component" value="Unassembled WGS sequence"/>
</dbReference>
<protein>
    <submittedName>
        <fullName evidence="8">Outer membrane immunogenic protein</fullName>
    </submittedName>
</protein>